<dbReference type="KEGG" id="aamb:D1866_08920"/>
<keyword evidence="3" id="KW-1185">Reference proteome</keyword>
<dbReference type="EMBL" id="WHYS01000001">
    <property type="protein sequence ID" value="MQL54267.1"/>
    <property type="molecule type" value="Genomic_DNA"/>
</dbReference>
<gene>
    <name evidence="2" type="ORF">D1866_08920</name>
    <name evidence="1" type="ORF">GFB69_00365</name>
</gene>
<proteinExistence type="predicted"/>
<name>A0A650CW38_ACIAM</name>
<dbReference type="GeneID" id="42779850"/>
<reference evidence="2 3" key="2">
    <citation type="submission" date="2019-10" db="EMBL/GenBank/DDBJ databases">
        <title>Genome Sequences from Six Type Strain Members of the Archaeal Family Sulfolobaceae: Acidianus ambivalens, Acidianus infernus, Metallosphaera prunae, Stygiolobus azoricus, Sulfolobus metallicus, and Sulfurisphaera ohwakuensis.</title>
        <authorList>
            <person name="Counts J.A."/>
            <person name="Kelly R.M."/>
        </authorList>
    </citation>
    <scope>NUCLEOTIDE SEQUENCE [LARGE SCALE GENOMIC DNA]</scope>
    <source>
        <strain evidence="2 3">LEI 10</strain>
    </source>
</reference>
<dbReference type="RefSeq" id="WP_152939193.1">
    <property type="nucleotide sequence ID" value="NZ_CP045482.1"/>
</dbReference>
<evidence type="ECO:0000313" key="4">
    <source>
        <dbReference type="Proteomes" id="UP000474054"/>
    </source>
</evidence>
<evidence type="ECO:0000313" key="3">
    <source>
        <dbReference type="Proteomes" id="UP000426328"/>
    </source>
</evidence>
<reference evidence="1 4" key="1">
    <citation type="submission" date="2019-10" db="EMBL/GenBank/DDBJ databases">
        <title>Comparative genomics of sulfur disproportionating microorganisms.</title>
        <authorList>
            <person name="Ward L.M."/>
            <person name="Bertran E."/>
            <person name="Johnston D."/>
        </authorList>
    </citation>
    <scope>NUCLEOTIDE SEQUENCE [LARGE SCALE GENOMIC DNA]</scope>
    <source>
        <strain evidence="1 4">DSM 3772</strain>
    </source>
</reference>
<evidence type="ECO:0000313" key="1">
    <source>
        <dbReference type="EMBL" id="MQL54267.1"/>
    </source>
</evidence>
<dbReference type="EMBL" id="CP045482">
    <property type="protein sequence ID" value="QGR22094.1"/>
    <property type="molecule type" value="Genomic_DNA"/>
</dbReference>
<dbReference type="Proteomes" id="UP000474054">
    <property type="component" value="Unassembled WGS sequence"/>
</dbReference>
<dbReference type="AlphaFoldDB" id="A0A650CW38"/>
<evidence type="ECO:0000313" key="2">
    <source>
        <dbReference type="EMBL" id="QGR22094.1"/>
    </source>
</evidence>
<sequence length="118" mass="13758">MNFLDTLLTRYKDYFKCRNNNGALRLIELASNIQENLNLRFDYAHISLCFIADKTRDRKNINSLTPKEDELENPLTDDEIIHIKDNLMESCNFLKASLTLDFIISCPNGLTYSTVYKE</sequence>
<protein>
    <submittedName>
        <fullName evidence="2">Uncharacterized protein</fullName>
    </submittedName>
</protein>
<accession>A0A650CW38</accession>
<dbReference type="Proteomes" id="UP000426328">
    <property type="component" value="Chromosome"/>
</dbReference>
<organism evidence="2 3">
    <name type="scientific">Acidianus ambivalens</name>
    <name type="common">Desulfurolobus ambivalens</name>
    <dbReference type="NCBI Taxonomy" id="2283"/>
    <lineage>
        <taxon>Archaea</taxon>
        <taxon>Thermoproteota</taxon>
        <taxon>Thermoprotei</taxon>
        <taxon>Sulfolobales</taxon>
        <taxon>Sulfolobaceae</taxon>
        <taxon>Acidianus</taxon>
    </lineage>
</organism>